<proteinExistence type="inferred from homology"/>
<organism evidence="4 5">
    <name type="scientific">Tistrella mobilis</name>
    <dbReference type="NCBI Taxonomy" id="171437"/>
    <lineage>
        <taxon>Bacteria</taxon>
        <taxon>Pseudomonadati</taxon>
        <taxon>Pseudomonadota</taxon>
        <taxon>Alphaproteobacteria</taxon>
        <taxon>Geminicoccales</taxon>
        <taxon>Geminicoccaceae</taxon>
        <taxon>Tistrella</taxon>
    </lineage>
</organism>
<feature type="domain" description="Thioesterase" evidence="3">
    <location>
        <begin position="55"/>
        <end position="127"/>
    </location>
</feature>
<sequence>MTAEPAGDPPIPEGFVLHDRRSPVTDPWRPIWARRSDTAFQLGLYLAEAHTNSRGLAHGGLISALADNAMGLTCWLHRPESGGLVTVNLSVDFMGAGRIGQWLEIRPEMIRTGQTLAFARALIVADDAVIAQAAATFHVAPPRS</sequence>
<accession>A0A162LCX8</accession>
<dbReference type="OrthoDB" id="3477511at2"/>
<evidence type="ECO:0000313" key="4">
    <source>
        <dbReference type="EMBL" id="KYO54376.1"/>
    </source>
</evidence>
<dbReference type="GeneID" id="97243852"/>
<evidence type="ECO:0000259" key="3">
    <source>
        <dbReference type="Pfam" id="PF03061"/>
    </source>
</evidence>
<dbReference type="EMBL" id="LPZR01000090">
    <property type="protein sequence ID" value="KYO54376.1"/>
    <property type="molecule type" value="Genomic_DNA"/>
</dbReference>
<keyword evidence="2" id="KW-0378">Hydrolase</keyword>
<dbReference type="AlphaFoldDB" id="A0A162LCX8"/>
<comment type="caution">
    <text evidence="4">The sequence shown here is derived from an EMBL/GenBank/DDBJ whole genome shotgun (WGS) entry which is preliminary data.</text>
</comment>
<dbReference type="RefSeq" id="WP_062763108.1">
    <property type="nucleotide sequence ID" value="NZ_CP121045.1"/>
</dbReference>
<dbReference type="Gene3D" id="3.10.129.10">
    <property type="entry name" value="Hotdog Thioesterase"/>
    <property type="match status" value="1"/>
</dbReference>
<evidence type="ECO:0000256" key="2">
    <source>
        <dbReference type="ARBA" id="ARBA00022801"/>
    </source>
</evidence>
<reference evidence="4 5" key="1">
    <citation type="submission" date="2015-12" db="EMBL/GenBank/DDBJ databases">
        <title>Genome sequence of Tistrella mobilis MCCC 1A02139.</title>
        <authorList>
            <person name="Lu L."/>
            <person name="Lai Q."/>
            <person name="Shao Z."/>
            <person name="Qian P."/>
        </authorList>
    </citation>
    <scope>NUCLEOTIDE SEQUENCE [LARGE SCALE GENOMIC DNA]</scope>
    <source>
        <strain evidence="4 5">MCCC 1A02139</strain>
    </source>
</reference>
<dbReference type="SUPFAM" id="SSF54637">
    <property type="entry name" value="Thioesterase/thiol ester dehydrase-isomerase"/>
    <property type="match status" value="1"/>
</dbReference>
<dbReference type="InterPro" id="IPR029069">
    <property type="entry name" value="HotDog_dom_sf"/>
</dbReference>
<dbReference type="Pfam" id="PF03061">
    <property type="entry name" value="4HBT"/>
    <property type="match status" value="1"/>
</dbReference>
<comment type="similarity">
    <text evidence="1">Belongs to the thioesterase PaaI family.</text>
</comment>
<dbReference type="InterPro" id="IPR039298">
    <property type="entry name" value="ACOT13"/>
</dbReference>
<dbReference type="GO" id="GO:0047617">
    <property type="term" value="F:fatty acyl-CoA hydrolase activity"/>
    <property type="evidence" value="ECO:0007669"/>
    <property type="project" value="InterPro"/>
</dbReference>
<name>A0A162LCX8_9PROT</name>
<dbReference type="PANTHER" id="PTHR21660">
    <property type="entry name" value="THIOESTERASE SUPERFAMILY MEMBER-RELATED"/>
    <property type="match status" value="1"/>
</dbReference>
<dbReference type="Proteomes" id="UP000075787">
    <property type="component" value="Unassembled WGS sequence"/>
</dbReference>
<dbReference type="InterPro" id="IPR006683">
    <property type="entry name" value="Thioestr_dom"/>
</dbReference>
<protein>
    <submittedName>
        <fullName evidence="4">Thioesterase</fullName>
    </submittedName>
</protein>
<evidence type="ECO:0000256" key="1">
    <source>
        <dbReference type="ARBA" id="ARBA00008324"/>
    </source>
</evidence>
<gene>
    <name evidence="4" type="ORF">AUP44_03505</name>
</gene>
<dbReference type="PANTHER" id="PTHR21660:SF1">
    <property type="entry name" value="ACYL-COENZYME A THIOESTERASE 13"/>
    <property type="match status" value="1"/>
</dbReference>
<dbReference type="CDD" id="cd03443">
    <property type="entry name" value="PaaI_thioesterase"/>
    <property type="match status" value="1"/>
</dbReference>
<evidence type="ECO:0000313" key="5">
    <source>
        <dbReference type="Proteomes" id="UP000075787"/>
    </source>
</evidence>